<dbReference type="InterPro" id="IPR009826">
    <property type="entry name" value="DNA_circ_N"/>
</dbReference>
<evidence type="ECO:0000259" key="1">
    <source>
        <dbReference type="Pfam" id="PF07157"/>
    </source>
</evidence>
<dbReference type="AlphaFoldDB" id="A0A1H1JSR0"/>
<dbReference type="EMBL" id="FNKX01000002">
    <property type="protein sequence ID" value="SDR52930.1"/>
    <property type="molecule type" value="Genomic_DNA"/>
</dbReference>
<keyword evidence="3" id="KW-1185">Reference proteome</keyword>
<evidence type="ECO:0000313" key="3">
    <source>
        <dbReference type="Proteomes" id="UP000199365"/>
    </source>
</evidence>
<protein>
    <submittedName>
        <fullName evidence="2">Mu-like prophage DNA circulation protein</fullName>
    </submittedName>
</protein>
<reference evidence="3" key="1">
    <citation type="submission" date="2016-10" db="EMBL/GenBank/DDBJ databases">
        <authorList>
            <person name="Varghese N."/>
            <person name="Submissions S."/>
        </authorList>
    </citation>
    <scope>NUCLEOTIDE SEQUENCE [LARGE SCALE GENOMIC DNA]</scope>
    <source>
        <strain evidence="3">DUS833</strain>
    </source>
</reference>
<organism evidence="2 3">
    <name type="scientific">Paraburkholderia tuberum</name>
    <dbReference type="NCBI Taxonomy" id="157910"/>
    <lineage>
        <taxon>Bacteria</taxon>
        <taxon>Pseudomonadati</taxon>
        <taxon>Pseudomonadota</taxon>
        <taxon>Betaproteobacteria</taxon>
        <taxon>Burkholderiales</taxon>
        <taxon>Burkholderiaceae</taxon>
        <taxon>Paraburkholderia</taxon>
    </lineage>
</organism>
<sequence>MRIVQPYPVKASFRGVEFETDSIEDEGGRRVIVHEYPNEENWDSEDLGRTAEGGKIEGYLTEPDLARKREAMLAALRTPGPGSLYHPYARQWISVRVRKWKLSGARDALGRFGLSIEFVPDSEEGAPVRVTNTAGVLADTAQSLRDLALADYLDVMQMAAMPGDIRAVVDGYVQTAIAWIGEANALSFIPSWFDLRGLIASHGALPPGSFATIDTALAILSVVDGLTSVYDQRLDQAEQTTSGGLAPDIDVSPMDRYEPQALLMQALRDVTDIQLPRVEGGDGETAMLNGAAAAIESLVARSALGALAQNIASAGYPDRDSAMAARYDFAQRIMTIQETAANDGQTDIRQTLAELLRYVGEQFASNTDDLQPLDTHNGTVRRTALSVAFDLYGDPTRALELIDRNGALNGSFLPPVIDHVRPAS</sequence>
<name>A0A1H1JSR0_9BURK</name>
<dbReference type="Proteomes" id="UP000199365">
    <property type="component" value="Unassembled WGS sequence"/>
</dbReference>
<dbReference type="Pfam" id="PF07157">
    <property type="entry name" value="DNA_circ_N"/>
    <property type="match status" value="1"/>
</dbReference>
<dbReference type="STRING" id="157910.SAMN05445850_5575"/>
<evidence type="ECO:0000313" key="2">
    <source>
        <dbReference type="EMBL" id="SDR52930.1"/>
    </source>
</evidence>
<accession>A0A1H1JSR0</accession>
<gene>
    <name evidence="2" type="ORF">SAMN05445850_5575</name>
</gene>
<dbReference type="RefSeq" id="WP_090808657.1">
    <property type="nucleotide sequence ID" value="NZ_FNKX01000002.1"/>
</dbReference>
<feature type="domain" description="DNA circulation N-terminal" evidence="1">
    <location>
        <begin position="10"/>
        <end position="88"/>
    </location>
</feature>
<proteinExistence type="predicted"/>